<evidence type="ECO:0000313" key="1">
    <source>
        <dbReference type="EMBL" id="SVD72227.1"/>
    </source>
</evidence>
<dbReference type="EMBL" id="UINC01168934">
    <property type="protein sequence ID" value="SVD72227.1"/>
    <property type="molecule type" value="Genomic_DNA"/>
</dbReference>
<protein>
    <submittedName>
        <fullName evidence="1">Uncharacterized protein</fullName>
    </submittedName>
</protein>
<accession>A0A382XM39</accession>
<feature type="non-terminal residue" evidence="1">
    <location>
        <position position="30"/>
    </location>
</feature>
<organism evidence="1">
    <name type="scientific">marine metagenome</name>
    <dbReference type="NCBI Taxonomy" id="408172"/>
    <lineage>
        <taxon>unclassified sequences</taxon>
        <taxon>metagenomes</taxon>
        <taxon>ecological metagenomes</taxon>
    </lineage>
</organism>
<dbReference type="AlphaFoldDB" id="A0A382XM39"/>
<name>A0A382XM39_9ZZZZ</name>
<gene>
    <name evidence="1" type="ORF">METZ01_LOCUS425081</name>
</gene>
<sequence length="30" mass="3192">MEKVVKASGGLIFGEYALIQIDKLAVVDLA</sequence>
<proteinExistence type="predicted"/>
<reference evidence="1" key="1">
    <citation type="submission" date="2018-05" db="EMBL/GenBank/DDBJ databases">
        <authorList>
            <person name="Lanie J.A."/>
            <person name="Ng W.-L."/>
            <person name="Kazmierczak K.M."/>
            <person name="Andrzejewski T.M."/>
            <person name="Davidsen T.M."/>
            <person name="Wayne K.J."/>
            <person name="Tettelin H."/>
            <person name="Glass J.I."/>
            <person name="Rusch D."/>
            <person name="Podicherti R."/>
            <person name="Tsui H.-C.T."/>
            <person name="Winkler M.E."/>
        </authorList>
    </citation>
    <scope>NUCLEOTIDE SEQUENCE</scope>
</reference>